<feature type="region of interest" description="Disordered" evidence="1">
    <location>
        <begin position="41"/>
        <end position="82"/>
    </location>
</feature>
<sequence length="645" mass="67260">MSHNPFLAHAAPSAAAEATQPVHQAHASVLDDLAGLDLSSPSFSTQSQAHAPDALASPRSAQGPTIGAAPTQSIYTDSSVSGARSGGTIDAPIGTAAPGAASGQATSHAYATPSFASPTFAASTTYGASAPTANTTSYMPSAYPIAKQYSSTVAYDAASTPAASSNPYGQMNGSTYSATDSHANDAQSAFETQAGARSTKNPFLATAPEPAPTLSYLSSSSTNIPASRAPEAPTASAAAPVAVPVAAPVATGAAAGVATSTAATNTTASSNAPATDPNSQSQIAADEAIARALAQESSEDEAQWPLKDIVWNGRPAKIIMQNENGPCSLLALCNVLLLEQRLEITPADRPAVSYSYLSSKLTELLVTNNTSNDAVQLSAALRAMPSLQYGLDVNIGFSSPIDFVEDTAPDALALFRLAQVSLVHGWLPDPSDAPTTSALQQVGNYNAATVAVAQGNTPNSPPGGSAALICGFLDEYATQLTPYGIAQLRQRMRPNSLAVLFRNSHLSVLYRSANATEEPMLSTLVTDVGFLLEDRIVWESLQDPRGQYNAYYDSHLVRVPYTPQQRRTQPAEDGDEDYALALQLQNEERQRAMAARRRHRERDASYGRAPPSHMGGATDTSSSAPSTRNPLQKVWTKIKRKGGAP</sequence>
<dbReference type="InterPro" id="IPR033979">
    <property type="entry name" value="MINDY_domain"/>
</dbReference>
<feature type="region of interest" description="Disordered" evidence="1">
    <location>
        <begin position="589"/>
        <end position="645"/>
    </location>
</feature>
<name>A0ABY8EQ21_MALFU</name>
<protein>
    <recommendedName>
        <fullName evidence="2">MINDY deubiquitinase domain-containing protein</fullName>
    </recommendedName>
</protein>
<feature type="compositionally biased region" description="Basic residues" evidence="1">
    <location>
        <begin position="636"/>
        <end position="645"/>
    </location>
</feature>
<evidence type="ECO:0000259" key="2">
    <source>
        <dbReference type="Pfam" id="PF04424"/>
    </source>
</evidence>
<dbReference type="PANTHER" id="PTHR18063">
    <property type="entry name" value="NF-E2 INDUCIBLE PROTEIN"/>
    <property type="match status" value="1"/>
</dbReference>
<feature type="compositionally biased region" description="Polar residues" evidence="1">
    <location>
        <begin position="161"/>
        <end position="201"/>
    </location>
</feature>
<keyword evidence="4" id="KW-1185">Reference proteome</keyword>
<organism evidence="3 4">
    <name type="scientific">Malassezia furfur</name>
    <name type="common">Pityriasis versicolor infection agent</name>
    <name type="synonym">Pityrosporum furfur</name>
    <dbReference type="NCBI Taxonomy" id="55194"/>
    <lineage>
        <taxon>Eukaryota</taxon>
        <taxon>Fungi</taxon>
        <taxon>Dikarya</taxon>
        <taxon>Basidiomycota</taxon>
        <taxon>Ustilaginomycotina</taxon>
        <taxon>Malasseziomycetes</taxon>
        <taxon>Malasseziales</taxon>
        <taxon>Malasseziaceae</taxon>
        <taxon>Malassezia</taxon>
    </lineage>
</organism>
<feature type="compositionally biased region" description="Polar residues" evidence="1">
    <location>
        <begin position="70"/>
        <end position="82"/>
    </location>
</feature>
<dbReference type="Pfam" id="PF04424">
    <property type="entry name" value="MINDY_DUB"/>
    <property type="match status" value="1"/>
</dbReference>
<gene>
    <name evidence="3" type="ORF">GLX27_002352</name>
</gene>
<dbReference type="Proteomes" id="UP000818624">
    <property type="component" value="Chromosome 2"/>
</dbReference>
<proteinExistence type="predicted"/>
<evidence type="ECO:0000313" key="4">
    <source>
        <dbReference type="Proteomes" id="UP000818624"/>
    </source>
</evidence>
<accession>A0ABY8EQ21</accession>
<dbReference type="EMBL" id="CP046235">
    <property type="protein sequence ID" value="WFD47696.1"/>
    <property type="molecule type" value="Genomic_DNA"/>
</dbReference>
<feature type="domain" description="MINDY deubiquitinase" evidence="2">
    <location>
        <begin position="303"/>
        <end position="554"/>
    </location>
</feature>
<feature type="region of interest" description="Disordered" evidence="1">
    <location>
        <begin position="160"/>
        <end position="230"/>
    </location>
</feature>
<reference evidence="3 4" key="1">
    <citation type="journal article" date="2020" name="Elife">
        <title>Loss of centromere function drives karyotype evolution in closely related Malassezia species.</title>
        <authorList>
            <person name="Sankaranarayanan S.R."/>
            <person name="Ianiri G."/>
            <person name="Coelho M.A."/>
            <person name="Reza M.H."/>
            <person name="Thimmappa B.C."/>
            <person name="Ganguly P."/>
            <person name="Vadnala R.N."/>
            <person name="Sun S."/>
            <person name="Siddharthan R."/>
            <person name="Tellgren-Roth C."/>
            <person name="Dawson T.L."/>
            <person name="Heitman J."/>
            <person name="Sanyal K."/>
        </authorList>
    </citation>
    <scope>NUCLEOTIDE SEQUENCE [LARGE SCALE GENOMIC DNA]</scope>
    <source>
        <strain evidence="3">CBS14141</strain>
    </source>
</reference>
<evidence type="ECO:0000313" key="3">
    <source>
        <dbReference type="EMBL" id="WFD47696.1"/>
    </source>
</evidence>
<evidence type="ECO:0000256" key="1">
    <source>
        <dbReference type="SAM" id="MobiDB-lite"/>
    </source>
</evidence>
<feature type="compositionally biased region" description="Polar residues" evidence="1">
    <location>
        <begin position="215"/>
        <end position="224"/>
    </location>
</feature>
<dbReference type="PANTHER" id="PTHR18063:SF6">
    <property type="entry name" value="UBIQUITIN CARBOXYL-TERMINAL HYDROLASE"/>
    <property type="match status" value="1"/>
</dbReference>
<feature type="compositionally biased region" description="Polar residues" evidence="1">
    <location>
        <begin position="618"/>
        <end position="630"/>
    </location>
</feature>
<dbReference type="InterPro" id="IPR007518">
    <property type="entry name" value="MINDY"/>
</dbReference>